<dbReference type="Proteomes" id="UP000256329">
    <property type="component" value="Unassembled WGS sequence"/>
</dbReference>
<dbReference type="OrthoDB" id="1680906at2"/>
<dbReference type="InterPro" id="IPR015231">
    <property type="entry name" value="DUF1934"/>
</dbReference>
<accession>A0A3D8P7Y1</accession>
<proteinExistence type="predicted"/>
<evidence type="ECO:0000313" key="1">
    <source>
        <dbReference type="EMBL" id="RDV84539.1"/>
    </source>
</evidence>
<organism evidence="1 2">
    <name type="scientific">Ammonifex thiophilus</name>
    <dbReference type="NCBI Taxonomy" id="444093"/>
    <lineage>
        <taxon>Bacteria</taxon>
        <taxon>Bacillati</taxon>
        <taxon>Bacillota</taxon>
        <taxon>Clostridia</taxon>
        <taxon>Thermoanaerobacterales</taxon>
        <taxon>Thermoanaerobacteraceae</taxon>
        <taxon>Ammonifex</taxon>
    </lineage>
</organism>
<sequence>MKGVEVWIKVEGTRTDDTGERETIVFETQGRLYRRGEAYYLVYQESELAGMEGTTTALKLEPGRVTLNRMGSVSQKQVFEEGKVDRGEYATPFGRMPCEVRTSRVEVSLTATGGHINLEYELLLAYQSLGFQVLRITVREAG</sequence>
<dbReference type="Gene3D" id="2.40.128.20">
    <property type="match status" value="1"/>
</dbReference>
<dbReference type="Pfam" id="PF09148">
    <property type="entry name" value="DUF1934"/>
    <property type="match status" value="1"/>
</dbReference>
<dbReference type="SUPFAM" id="SSF50814">
    <property type="entry name" value="Lipocalins"/>
    <property type="match status" value="1"/>
</dbReference>
<keyword evidence="2" id="KW-1185">Reference proteome</keyword>
<evidence type="ECO:0000313" key="2">
    <source>
        <dbReference type="Proteomes" id="UP000256329"/>
    </source>
</evidence>
<reference evidence="1 2" key="1">
    <citation type="submission" date="2018-08" db="EMBL/GenBank/DDBJ databases">
        <title>Form III RuBisCO-mediated autotrophy in Thermodesulfobium bacteria.</title>
        <authorList>
            <person name="Toshchakov S.V."/>
            <person name="Kublanov I.V."/>
            <person name="Frolov E."/>
            <person name="Bonch-Osmolovskaya E.A."/>
            <person name="Tourova T.P."/>
            <person name="Chernych N.A."/>
            <person name="Lebedinsky A.V."/>
        </authorList>
    </citation>
    <scope>NUCLEOTIDE SEQUENCE [LARGE SCALE GENOMIC DNA]</scope>
    <source>
        <strain evidence="1 2">SR</strain>
    </source>
</reference>
<dbReference type="AlphaFoldDB" id="A0A3D8P7Y1"/>
<name>A0A3D8P7Y1_9THEO</name>
<protein>
    <submittedName>
        <fullName evidence="1">DUF1934 domain-containing protein</fullName>
    </submittedName>
</protein>
<comment type="caution">
    <text evidence="1">The sequence shown here is derived from an EMBL/GenBank/DDBJ whole genome shotgun (WGS) entry which is preliminary data.</text>
</comment>
<gene>
    <name evidence="1" type="ORF">DXX99_00330</name>
</gene>
<dbReference type="RefSeq" id="WP_115791536.1">
    <property type="nucleotide sequence ID" value="NZ_QSLN01000001.1"/>
</dbReference>
<dbReference type="InterPro" id="IPR012674">
    <property type="entry name" value="Calycin"/>
</dbReference>
<dbReference type="EMBL" id="QSLN01000001">
    <property type="protein sequence ID" value="RDV84539.1"/>
    <property type="molecule type" value="Genomic_DNA"/>
</dbReference>